<feature type="binding site" evidence="3">
    <location>
        <position position="24"/>
    </location>
    <ligand>
        <name>a divalent metal cation</name>
        <dbReference type="ChEBI" id="CHEBI:60240"/>
    </ligand>
</feature>
<dbReference type="AlphaFoldDB" id="A0A6B1DYV2"/>
<comment type="similarity">
    <text evidence="1">Belongs to the SMP-30/CGR1 family.</text>
</comment>
<evidence type="ECO:0000256" key="3">
    <source>
        <dbReference type="PIRSR" id="PIRSR605511-2"/>
    </source>
</evidence>
<dbReference type="SUPFAM" id="SSF63829">
    <property type="entry name" value="Calcium-dependent phosphotriesterase"/>
    <property type="match status" value="1"/>
</dbReference>
<feature type="domain" description="SMP-30/Gluconolactonase/LRE-like region" evidence="4">
    <location>
        <begin position="23"/>
        <end position="268"/>
    </location>
</feature>
<feature type="binding site" evidence="3">
    <location>
        <position position="109"/>
    </location>
    <ligand>
        <name>substrate</name>
    </ligand>
</feature>
<dbReference type="GO" id="GO:0004341">
    <property type="term" value="F:gluconolactonase activity"/>
    <property type="evidence" value="ECO:0007669"/>
    <property type="project" value="TreeGrafter"/>
</dbReference>
<comment type="cofactor">
    <cofactor evidence="3">
        <name>Zn(2+)</name>
        <dbReference type="ChEBI" id="CHEBI:29105"/>
    </cofactor>
    <text evidence="3">Binds 1 divalent metal cation per subunit.</text>
</comment>
<evidence type="ECO:0000256" key="1">
    <source>
        <dbReference type="ARBA" id="ARBA00008853"/>
    </source>
</evidence>
<dbReference type="EMBL" id="VXPY01000118">
    <property type="protein sequence ID" value="MYD91832.1"/>
    <property type="molecule type" value="Genomic_DNA"/>
</dbReference>
<feature type="binding site" evidence="3">
    <location>
        <position position="107"/>
    </location>
    <ligand>
        <name>substrate</name>
    </ligand>
</feature>
<dbReference type="GO" id="GO:0005509">
    <property type="term" value="F:calcium ion binding"/>
    <property type="evidence" value="ECO:0007669"/>
    <property type="project" value="TreeGrafter"/>
</dbReference>
<keyword evidence="3" id="KW-0479">Metal-binding</keyword>
<dbReference type="Gene3D" id="2.120.10.30">
    <property type="entry name" value="TolB, C-terminal domain"/>
    <property type="match status" value="1"/>
</dbReference>
<dbReference type="InterPro" id="IPR005511">
    <property type="entry name" value="SMP-30"/>
</dbReference>
<dbReference type="Pfam" id="PF08450">
    <property type="entry name" value="SGL"/>
    <property type="match status" value="1"/>
</dbReference>
<feature type="binding site" evidence="3">
    <location>
        <position position="156"/>
    </location>
    <ligand>
        <name>a divalent metal cation</name>
        <dbReference type="ChEBI" id="CHEBI:60240"/>
    </ligand>
</feature>
<name>A0A6B1DYV2_9CHLR</name>
<evidence type="ECO:0000259" key="4">
    <source>
        <dbReference type="Pfam" id="PF08450"/>
    </source>
</evidence>
<accession>A0A6B1DYV2</accession>
<feature type="active site" description="Proton donor/acceptor" evidence="2">
    <location>
        <position position="210"/>
    </location>
</feature>
<protein>
    <submittedName>
        <fullName evidence="5">SMP-30/gluconolactonase/LRE family protein</fullName>
    </submittedName>
</protein>
<proteinExistence type="inferred from homology"/>
<dbReference type="PANTHER" id="PTHR10907">
    <property type="entry name" value="REGUCALCIN"/>
    <property type="match status" value="1"/>
</dbReference>
<reference evidence="5" key="1">
    <citation type="submission" date="2019-09" db="EMBL/GenBank/DDBJ databases">
        <title>Characterisation of the sponge microbiome using genome-centric metagenomics.</title>
        <authorList>
            <person name="Engelberts J.P."/>
            <person name="Robbins S.J."/>
            <person name="De Goeij J.M."/>
            <person name="Aranda M."/>
            <person name="Bell S.C."/>
            <person name="Webster N.S."/>
        </authorList>
    </citation>
    <scope>NUCLEOTIDE SEQUENCE</scope>
    <source>
        <strain evidence="5">SB0662_bin_9</strain>
    </source>
</reference>
<dbReference type="PRINTS" id="PR01790">
    <property type="entry name" value="SMP30FAMILY"/>
</dbReference>
<comment type="caution">
    <text evidence="5">The sequence shown here is derived from an EMBL/GenBank/DDBJ whole genome shotgun (WGS) entry which is preliminary data.</text>
</comment>
<evidence type="ECO:0000256" key="2">
    <source>
        <dbReference type="PIRSR" id="PIRSR605511-1"/>
    </source>
</evidence>
<feature type="binding site" evidence="3">
    <location>
        <position position="210"/>
    </location>
    <ligand>
        <name>a divalent metal cation</name>
        <dbReference type="ChEBI" id="CHEBI:60240"/>
    </ligand>
</feature>
<dbReference type="PANTHER" id="PTHR10907:SF47">
    <property type="entry name" value="REGUCALCIN"/>
    <property type="match status" value="1"/>
</dbReference>
<keyword evidence="3" id="KW-0862">Zinc</keyword>
<dbReference type="InterPro" id="IPR011042">
    <property type="entry name" value="6-blade_b-propeller_TolB-like"/>
</dbReference>
<dbReference type="GO" id="GO:0019853">
    <property type="term" value="P:L-ascorbic acid biosynthetic process"/>
    <property type="evidence" value="ECO:0007669"/>
    <property type="project" value="TreeGrafter"/>
</dbReference>
<evidence type="ECO:0000313" key="5">
    <source>
        <dbReference type="EMBL" id="MYD91832.1"/>
    </source>
</evidence>
<dbReference type="InterPro" id="IPR013658">
    <property type="entry name" value="SGL"/>
</dbReference>
<sequence>MITNPPVREPYLELIADYPCETGEGPLWHPDEECLYWVDIPPGHLYRYDPASGRHALVYEADRAIGGFTIQENGDLLLFMAAGRIMTWNHGRTEVVISQIDADLDTRFNDVSAGPQGQVFCGTMATSRTGPADGRLYRLDPDGTLETKLTGIGTSNGMAWTPDRSRFLHTDTRVRRITSYAWNEAVGDFDPDSGSLVYEAPEEVDYGRPDGMTIDASGDLWIAHWDGFSVVHADPDGRVKEILALPVRKVSSVTIAGPDMTDMYITTAGGNDRGFNGNDAGSLFRLTESVRGQPEFRSRIGLA</sequence>
<gene>
    <name evidence="5" type="ORF">F4Y08_16130</name>
</gene>
<organism evidence="5">
    <name type="scientific">Caldilineaceae bacterium SB0662_bin_9</name>
    <dbReference type="NCBI Taxonomy" id="2605258"/>
    <lineage>
        <taxon>Bacteria</taxon>
        <taxon>Bacillati</taxon>
        <taxon>Chloroflexota</taxon>
        <taxon>Caldilineae</taxon>
        <taxon>Caldilineales</taxon>
        <taxon>Caldilineaceae</taxon>
    </lineage>
</organism>